<dbReference type="InterPro" id="IPR006148">
    <property type="entry name" value="Glc/Gal-6P_isomerase"/>
</dbReference>
<dbReference type="InterPro" id="IPR037171">
    <property type="entry name" value="NagB/RpiA_transferase-like"/>
</dbReference>
<dbReference type="EMBL" id="BSOW01000001">
    <property type="protein sequence ID" value="GLR83576.1"/>
    <property type="molecule type" value="Genomic_DNA"/>
</dbReference>
<dbReference type="Pfam" id="PF01182">
    <property type="entry name" value="Glucosamine_iso"/>
    <property type="match status" value="1"/>
</dbReference>
<dbReference type="RefSeq" id="WP_284260290.1">
    <property type="nucleotide sequence ID" value="NZ_BSOW01000001.1"/>
</dbReference>
<accession>A0ABQ6APV6</accession>
<organism evidence="2 3">
    <name type="scientific">Bradyrhizobium iriomotense</name>
    <dbReference type="NCBI Taxonomy" id="441950"/>
    <lineage>
        <taxon>Bacteria</taxon>
        <taxon>Pseudomonadati</taxon>
        <taxon>Pseudomonadota</taxon>
        <taxon>Alphaproteobacteria</taxon>
        <taxon>Hyphomicrobiales</taxon>
        <taxon>Nitrobacteraceae</taxon>
        <taxon>Bradyrhizobium</taxon>
    </lineage>
</organism>
<reference evidence="3" key="1">
    <citation type="journal article" date="2019" name="Int. J. Syst. Evol. Microbiol.">
        <title>The Global Catalogue of Microorganisms (GCM) 10K type strain sequencing project: providing services to taxonomists for standard genome sequencing and annotation.</title>
        <authorList>
            <consortium name="The Broad Institute Genomics Platform"/>
            <consortium name="The Broad Institute Genome Sequencing Center for Infectious Disease"/>
            <person name="Wu L."/>
            <person name="Ma J."/>
        </authorList>
    </citation>
    <scope>NUCLEOTIDE SEQUENCE [LARGE SCALE GENOMIC DNA]</scope>
    <source>
        <strain evidence="3">NBRC 102520</strain>
    </source>
</reference>
<evidence type="ECO:0000313" key="2">
    <source>
        <dbReference type="EMBL" id="GLR83576.1"/>
    </source>
</evidence>
<dbReference type="InterPro" id="IPR004547">
    <property type="entry name" value="Glucosamine6P_isomerase"/>
</dbReference>
<dbReference type="CDD" id="cd01399">
    <property type="entry name" value="GlcN6P_deaminase"/>
    <property type="match status" value="1"/>
</dbReference>
<gene>
    <name evidence="2" type="primary">nagB</name>
    <name evidence="2" type="ORF">GCM10007857_02860</name>
</gene>
<evidence type="ECO:0000313" key="3">
    <source>
        <dbReference type="Proteomes" id="UP001156905"/>
    </source>
</evidence>
<protein>
    <submittedName>
        <fullName evidence="2">Glucosamine-6-phosphate deaminase</fullName>
    </submittedName>
</protein>
<dbReference type="SUPFAM" id="SSF100950">
    <property type="entry name" value="NagB/RpiA/CoA transferase-like"/>
    <property type="match status" value="1"/>
</dbReference>
<name>A0ABQ6APV6_9BRAD</name>
<dbReference type="PANTHER" id="PTHR11280">
    <property type="entry name" value="GLUCOSAMINE-6-PHOSPHATE ISOMERASE"/>
    <property type="match status" value="1"/>
</dbReference>
<feature type="domain" description="Glucosamine/galactosamine-6-phosphate isomerase" evidence="1">
    <location>
        <begin position="16"/>
        <end position="234"/>
    </location>
</feature>
<dbReference type="Gene3D" id="3.40.50.1360">
    <property type="match status" value="1"/>
</dbReference>
<proteinExistence type="predicted"/>
<comment type="caution">
    <text evidence="2">The sequence shown here is derived from an EMBL/GenBank/DDBJ whole genome shotgun (WGS) entry which is preliminary data.</text>
</comment>
<dbReference type="PANTHER" id="PTHR11280:SF6">
    <property type="entry name" value="GLUCOSAMINE-6-PHOSPHATE ISOMERASE NAGB"/>
    <property type="match status" value="1"/>
</dbReference>
<evidence type="ECO:0000259" key="1">
    <source>
        <dbReference type="Pfam" id="PF01182"/>
    </source>
</evidence>
<sequence>MSMTASVTPGIATFRTRDAMGRAAAADVGVALRNRLARHSTVRMIFAAAPSQMELLDALARESDIDWRRVTAFHMDEYLGLPADAPERFGAWLTRNFFSRVALGTVHMIGQEPDPEREAARYANLLAEAPIDFVCLGIGVNGHLAFNDPPVADLHDTKQVKVVELDAICRQQQVDDGCFPTLGDVPTHAITLTIPRLLEADQLFCVVPGSSKRTAVERSLYGPIGTACPASALRTHPRCALYLDHDSTPPQLSLQRSARA</sequence>
<dbReference type="Proteomes" id="UP001156905">
    <property type="component" value="Unassembled WGS sequence"/>
</dbReference>
<keyword evidence="3" id="KW-1185">Reference proteome</keyword>